<dbReference type="GO" id="GO:0019464">
    <property type="term" value="P:glycine decarboxylation via glycine cleavage system"/>
    <property type="evidence" value="ECO:0007669"/>
    <property type="project" value="TreeGrafter"/>
</dbReference>
<dbReference type="EMBL" id="AUZY01003016">
    <property type="protein sequence ID" value="EQD70793.1"/>
    <property type="molecule type" value="Genomic_DNA"/>
</dbReference>
<dbReference type="SUPFAM" id="SSF53383">
    <property type="entry name" value="PLP-dependent transferases"/>
    <property type="match status" value="1"/>
</dbReference>
<dbReference type="FunFam" id="3.40.640.10:FF:000224">
    <property type="entry name" value="Probable glycine dehydrogenase (decarboxylating) subunit 2"/>
    <property type="match status" value="1"/>
</dbReference>
<accession>T1BQE7</accession>
<dbReference type="InterPro" id="IPR015421">
    <property type="entry name" value="PyrdxlP-dep_Trfase_major"/>
</dbReference>
<evidence type="ECO:0000259" key="3">
    <source>
        <dbReference type="Pfam" id="PF02347"/>
    </source>
</evidence>
<gene>
    <name evidence="4" type="ORF">B1B_04808</name>
</gene>
<evidence type="ECO:0000256" key="1">
    <source>
        <dbReference type="ARBA" id="ARBA00022898"/>
    </source>
</evidence>
<dbReference type="InterPro" id="IPR049315">
    <property type="entry name" value="GDC-P_N"/>
</dbReference>
<reference evidence="4" key="2">
    <citation type="journal article" date="2014" name="ISME J.">
        <title>Microbial stratification in low pH oxic and suboxic macroscopic growths along an acid mine drainage.</title>
        <authorList>
            <person name="Mendez-Garcia C."/>
            <person name="Mesa V."/>
            <person name="Sprenger R.R."/>
            <person name="Richter M."/>
            <person name="Diez M.S."/>
            <person name="Solano J."/>
            <person name="Bargiela R."/>
            <person name="Golyshina O.V."/>
            <person name="Manteca A."/>
            <person name="Ramos J.L."/>
            <person name="Gallego J.R."/>
            <person name="Llorente I."/>
            <person name="Martins Dos Santos V.A."/>
            <person name="Jensen O.N."/>
            <person name="Pelaez A.I."/>
            <person name="Sanchez J."/>
            <person name="Ferrer M."/>
        </authorList>
    </citation>
    <scope>NUCLEOTIDE SEQUENCE</scope>
</reference>
<evidence type="ECO:0000313" key="4">
    <source>
        <dbReference type="EMBL" id="EQD70793.1"/>
    </source>
</evidence>
<name>T1BQE7_9ZZZZ</name>
<dbReference type="PANTHER" id="PTHR11773">
    <property type="entry name" value="GLYCINE DEHYDROGENASE, DECARBOXYLATING"/>
    <property type="match status" value="1"/>
</dbReference>
<dbReference type="NCBIfam" id="NF003346">
    <property type="entry name" value="PRK04366.1"/>
    <property type="match status" value="1"/>
</dbReference>
<dbReference type="GO" id="GO:0005960">
    <property type="term" value="C:glycine cleavage complex"/>
    <property type="evidence" value="ECO:0007669"/>
    <property type="project" value="TreeGrafter"/>
</dbReference>
<dbReference type="Gene3D" id="6.20.440.10">
    <property type="match status" value="1"/>
</dbReference>
<keyword evidence="1" id="KW-0663">Pyridoxal phosphate</keyword>
<dbReference type="InterPro" id="IPR015424">
    <property type="entry name" value="PyrdxlP-dep_Trfase"/>
</dbReference>
<dbReference type="PANTHER" id="PTHR11773:SF1">
    <property type="entry name" value="GLYCINE DEHYDROGENASE (DECARBOXYLATING), MITOCHONDRIAL"/>
    <property type="match status" value="1"/>
</dbReference>
<dbReference type="Pfam" id="PF02347">
    <property type="entry name" value="GDC-P"/>
    <property type="match status" value="1"/>
</dbReference>
<feature type="domain" description="Glycine cleavage system P-protein N-terminal" evidence="3">
    <location>
        <begin position="31"/>
        <end position="303"/>
    </location>
</feature>
<dbReference type="InterPro" id="IPR020581">
    <property type="entry name" value="GDC_P"/>
</dbReference>
<comment type="caution">
    <text evidence="4">The sequence shown here is derived from an EMBL/GenBank/DDBJ whole genome shotgun (WGS) entry which is preliminary data.</text>
</comment>
<keyword evidence="2" id="KW-0560">Oxidoreductase</keyword>
<dbReference type="GO" id="GO:0016594">
    <property type="term" value="F:glycine binding"/>
    <property type="evidence" value="ECO:0007669"/>
    <property type="project" value="TreeGrafter"/>
</dbReference>
<dbReference type="GO" id="GO:0004375">
    <property type="term" value="F:glycine dehydrogenase (decarboxylating) activity"/>
    <property type="evidence" value="ECO:0007669"/>
    <property type="project" value="InterPro"/>
</dbReference>
<evidence type="ECO:0000256" key="2">
    <source>
        <dbReference type="ARBA" id="ARBA00023002"/>
    </source>
</evidence>
<organism evidence="4">
    <name type="scientific">mine drainage metagenome</name>
    <dbReference type="NCBI Taxonomy" id="410659"/>
    <lineage>
        <taxon>unclassified sequences</taxon>
        <taxon>metagenomes</taxon>
        <taxon>ecological metagenomes</taxon>
    </lineage>
</organism>
<reference evidence="4" key="1">
    <citation type="submission" date="2013-08" db="EMBL/GenBank/DDBJ databases">
        <authorList>
            <person name="Mendez C."/>
            <person name="Richter M."/>
            <person name="Ferrer M."/>
            <person name="Sanchez J."/>
        </authorList>
    </citation>
    <scope>NUCLEOTIDE SEQUENCE</scope>
</reference>
<dbReference type="GO" id="GO:0005829">
    <property type="term" value="C:cytosol"/>
    <property type="evidence" value="ECO:0007669"/>
    <property type="project" value="TreeGrafter"/>
</dbReference>
<dbReference type="Gene3D" id="3.40.640.10">
    <property type="entry name" value="Type I PLP-dependent aspartate aminotransferase-like (Major domain)"/>
    <property type="match status" value="1"/>
</dbReference>
<protein>
    <submittedName>
        <fullName evidence="4">Glycine dehydrogenase subunit 2</fullName>
    </submittedName>
</protein>
<dbReference type="AlphaFoldDB" id="T1BQE7"/>
<proteinExistence type="predicted"/>
<sequence length="355" mass="39464">MSFKQARYDEPFIKDLQSRTTFETISEEYDDSIVPATMRSAAPNMPEIAEYDVVRHFTRLSQMNYSVDTGFYPLGSCTMKFNPKYADKIASIPLFSEIHPLRPEWSVQGTLQVMFELQEYLKEISDMDEVTLQPLAGAQGELTGVLVIRKYFELRGELSKRREIVVPDSAHGTNPASAAMGGFDVVEIPSNDEGIVDLDALRYAITDRTAAFMITNPNTLGIFDHNVVEIAKIVHSRGALLYYDGANLNAILGITSPGLMGFDVVHFNLHKTFATPHGGGGPGAAPVAVNKDLADLVPGPIVRKGESGYILDSRNNKLRKHGLVLWLIRRIAARMVLHKEERVRWLEDELLQGSA</sequence>
<dbReference type="GO" id="GO:0030170">
    <property type="term" value="F:pyridoxal phosphate binding"/>
    <property type="evidence" value="ECO:0007669"/>
    <property type="project" value="TreeGrafter"/>
</dbReference>